<evidence type="ECO:0000313" key="4">
    <source>
        <dbReference type="EMBL" id="ACZ86590.1"/>
    </source>
</evidence>
<dbReference type="InterPro" id="IPR036736">
    <property type="entry name" value="ACP-like_sf"/>
</dbReference>
<dbReference type="Pfam" id="PF13193">
    <property type="entry name" value="AMP-binding_C"/>
    <property type="match status" value="1"/>
</dbReference>
<dbReference type="Pfam" id="PF00550">
    <property type="entry name" value="PP-binding"/>
    <property type="match status" value="1"/>
</dbReference>
<dbReference type="CDD" id="cd05930">
    <property type="entry name" value="A_NRPS"/>
    <property type="match status" value="1"/>
</dbReference>
<dbReference type="GO" id="GO:0031177">
    <property type="term" value="F:phosphopantetheine binding"/>
    <property type="evidence" value="ECO:0007669"/>
    <property type="project" value="TreeGrafter"/>
</dbReference>
<dbReference type="AlphaFoldDB" id="D2AS63"/>
<dbReference type="InterPro" id="IPR045851">
    <property type="entry name" value="AMP-bd_C_sf"/>
</dbReference>
<dbReference type="InterPro" id="IPR025110">
    <property type="entry name" value="AMP-bd_C"/>
</dbReference>
<dbReference type="InterPro" id="IPR020845">
    <property type="entry name" value="AMP-binding_CS"/>
</dbReference>
<dbReference type="InterPro" id="IPR010071">
    <property type="entry name" value="AA_adenyl_dom"/>
</dbReference>
<protein>
    <submittedName>
        <fullName evidence="4">NRPS/PKS hybrid</fullName>
    </submittedName>
</protein>
<dbReference type="InterPro" id="IPR006162">
    <property type="entry name" value="Ppantetheine_attach_site"/>
</dbReference>
<dbReference type="InterPro" id="IPR042099">
    <property type="entry name" value="ANL_N_sf"/>
</dbReference>
<evidence type="ECO:0000259" key="3">
    <source>
        <dbReference type="PROSITE" id="PS50075"/>
    </source>
</evidence>
<dbReference type="HOGENOM" id="CLU_000022_2_12_11"/>
<dbReference type="Gene3D" id="1.10.1200.10">
    <property type="entry name" value="ACP-like"/>
    <property type="match status" value="1"/>
</dbReference>
<dbReference type="STRING" id="479432.Sros_3661"/>
<dbReference type="Pfam" id="PF00501">
    <property type="entry name" value="AMP-binding"/>
    <property type="match status" value="1"/>
</dbReference>
<reference evidence="4 5" key="1">
    <citation type="journal article" date="2010" name="Stand. Genomic Sci.">
        <title>Complete genome sequence of Streptosporangium roseum type strain (NI 9100).</title>
        <authorList>
            <person name="Nolan M."/>
            <person name="Sikorski J."/>
            <person name="Jando M."/>
            <person name="Lucas S."/>
            <person name="Lapidus A."/>
            <person name="Glavina Del Rio T."/>
            <person name="Chen F."/>
            <person name="Tice H."/>
            <person name="Pitluck S."/>
            <person name="Cheng J.F."/>
            <person name="Chertkov O."/>
            <person name="Sims D."/>
            <person name="Meincke L."/>
            <person name="Brettin T."/>
            <person name="Han C."/>
            <person name="Detter J.C."/>
            <person name="Bruce D."/>
            <person name="Goodwin L."/>
            <person name="Land M."/>
            <person name="Hauser L."/>
            <person name="Chang Y.J."/>
            <person name="Jeffries C.D."/>
            <person name="Ivanova N."/>
            <person name="Mavromatis K."/>
            <person name="Mikhailova N."/>
            <person name="Chen A."/>
            <person name="Palaniappan K."/>
            <person name="Chain P."/>
            <person name="Rohde M."/>
            <person name="Goker M."/>
            <person name="Bristow J."/>
            <person name="Eisen J.A."/>
            <person name="Markowitz V."/>
            <person name="Hugenholtz P."/>
            <person name="Kyrpides N.C."/>
            <person name="Klenk H.P."/>
        </authorList>
    </citation>
    <scope>NUCLEOTIDE SEQUENCE [LARGE SCALE GENOMIC DNA]</scope>
    <source>
        <strain evidence="5">ATCC 12428 / DSM 43021 / JCM 3005 / NI 9100</strain>
    </source>
</reference>
<dbReference type="PROSITE" id="PS00012">
    <property type="entry name" value="PHOSPHOPANTETHEINE"/>
    <property type="match status" value="1"/>
</dbReference>
<evidence type="ECO:0000313" key="5">
    <source>
        <dbReference type="Proteomes" id="UP000002029"/>
    </source>
</evidence>
<keyword evidence="2" id="KW-0597">Phosphoprotein</keyword>
<evidence type="ECO:0000256" key="2">
    <source>
        <dbReference type="ARBA" id="ARBA00022553"/>
    </source>
</evidence>
<sequence>MSRHSTLAAVLRHARDSPGRIAVVAGQEELTYAGLVRQAAGWAAAIRRTAAADDGMARSPEGPVAVLRGRDPGTVAAQLGVWLAGATCLPMDPDTPRGRVEAIVAAAGVSAVVTCPDLAGRVPAGVPVLLEPATGATEAPEMTTDPDAVAYLIFTSGSTGVPKGVMVGHRSLARMLAWHREKYGTGPRDTVSAFAGLGFDSSVKEIWSALYAGARLALPPVDVVRDLDVVRATLARHAVTQSFLTTALAEGLLAEPDAARTLRTLIVAGDQLRRWPPPDFPAAVFNEYGPTEATVVTTATEDLRRQVPTGLPPIGSPVDGVELMLVATDGTVITGEGVEGELWIGGGALALGYLGDPELTAGRFVRRAGSTWYRSGDVCLRRPDGQWQFVGRRGGMVKIRGYRIDPGEIEAALLDCPAVSAAAVVVAHGATGPVLVGFHCGTATETELRVRLADRLPPYMIPTRFQAVERLPLTSHGKIDRAALASRVDWTGGAARTPATATEHAVAARTPATATEHAVAAIWTETLGVAPGPQDDFFRLGGHSLDAAKVIAKVRARLGIPLAADSLYTHRELAAFSDLADHLRRNAGHELEGTP</sequence>
<dbReference type="NCBIfam" id="TIGR01733">
    <property type="entry name" value="AA-adenyl-dom"/>
    <property type="match status" value="1"/>
</dbReference>
<keyword evidence="5" id="KW-1185">Reference proteome</keyword>
<dbReference type="SUPFAM" id="SSF56801">
    <property type="entry name" value="Acetyl-CoA synthetase-like"/>
    <property type="match status" value="1"/>
</dbReference>
<evidence type="ECO:0000256" key="1">
    <source>
        <dbReference type="ARBA" id="ARBA00022450"/>
    </source>
</evidence>
<accession>D2AS63</accession>
<dbReference type="GO" id="GO:0005737">
    <property type="term" value="C:cytoplasm"/>
    <property type="evidence" value="ECO:0007669"/>
    <property type="project" value="TreeGrafter"/>
</dbReference>
<dbReference type="Gene3D" id="3.30.300.30">
    <property type="match status" value="1"/>
</dbReference>
<dbReference type="eggNOG" id="COG1020">
    <property type="taxonomic scope" value="Bacteria"/>
</dbReference>
<feature type="domain" description="Carrier" evidence="3">
    <location>
        <begin position="510"/>
        <end position="584"/>
    </location>
</feature>
<dbReference type="PROSITE" id="PS00455">
    <property type="entry name" value="AMP_BINDING"/>
    <property type="match status" value="1"/>
</dbReference>
<dbReference type="PROSITE" id="PS50075">
    <property type="entry name" value="CARRIER"/>
    <property type="match status" value="1"/>
</dbReference>
<keyword evidence="1" id="KW-0596">Phosphopantetheine</keyword>
<gene>
    <name evidence="4" type="ordered locus">Sros_3661</name>
</gene>
<dbReference type="EMBL" id="CP001814">
    <property type="protein sequence ID" value="ACZ86590.1"/>
    <property type="molecule type" value="Genomic_DNA"/>
</dbReference>
<dbReference type="InterPro" id="IPR009081">
    <property type="entry name" value="PP-bd_ACP"/>
</dbReference>
<dbReference type="RefSeq" id="WP_012890333.1">
    <property type="nucleotide sequence ID" value="NC_013595.1"/>
</dbReference>
<dbReference type="Gene3D" id="3.40.50.12780">
    <property type="entry name" value="N-terminal domain of ligase-like"/>
    <property type="match status" value="1"/>
</dbReference>
<organism evidence="4 5">
    <name type="scientific">Streptosporangium roseum (strain ATCC 12428 / DSM 43021 / JCM 3005 / KCTC 9067 / NCIMB 10171 / NRRL 2505 / NI 9100)</name>
    <dbReference type="NCBI Taxonomy" id="479432"/>
    <lineage>
        <taxon>Bacteria</taxon>
        <taxon>Bacillati</taxon>
        <taxon>Actinomycetota</taxon>
        <taxon>Actinomycetes</taxon>
        <taxon>Streptosporangiales</taxon>
        <taxon>Streptosporangiaceae</taxon>
        <taxon>Streptosporangium</taxon>
    </lineage>
</organism>
<dbReference type="Proteomes" id="UP000002029">
    <property type="component" value="Chromosome"/>
</dbReference>
<proteinExistence type="predicted"/>
<dbReference type="KEGG" id="sro:Sros_3661"/>
<dbReference type="SUPFAM" id="SSF47336">
    <property type="entry name" value="ACP-like"/>
    <property type="match status" value="1"/>
</dbReference>
<dbReference type="GO" id="GO:0043041">
    <property type="term" value="P:amino acid activation for nonribosomal peptide biosynthetic process"/>
    <property type="evidence" value="ECO:0007669"/>
    <property type="project" value="TreeGrafter"/>
</dbReference>
<name>D2AS63_STRRD</name>
<dbReference type="PANTHER" id="PTHR45527:SF1">
    <property type="entry name" value="FATTY ACID SYNTHASE"/>
    <property type="match status" value="1"/>
</dbReference>
<dbReference type="InterPro" id="IPR000873">
    <property type="entry name" value="AMP-dep_synth/lig_dom"/>
</dbReference>
<dbReference type="PANTHER" id="PTHR45527">
    <property type="entry name" value="NONRIBOSOMAL PEPTIDE SYNTHETASE"/>
    <property type="match status" value="1"/>
</dbReference>
<dbReference type="GO" id="GO:0044550">
    <property type="term" value="P:secondary metabolite biosynthetic process"/>
    <property type="evidence" value="ECO:0007669"/>
    <property type="project" value="TreeGrafter"/>
</dbReference>